<evidence type="ECO:0000259" key="9">
    <source>
        <dbReference type="Pfam" id="PF02366"/>
    </source>
</evidence>
<dbReference type="InterPro" id="IPR050297">
    <property type="entry name" value="LipidA_mod_glycosyltrf_83"/>
</dbReference>
<evidence type="ECO:0000313" key="10">
    <source>
        <dbReference type="EMBL" id="MBB5065927.1"/>
    </source>
</evidence>
<gene>
    <name evidence="10" type="ORF">HDF15_004297</name>
</gene>
<feature type="domain" description="ArnT-like N-terminal" evidence="9">
    <location>
        <begin position="108"/>
        <end position="255"/>
    </location>
</feature>
<organism evidence="10 11">
    <name type="scientific">Granulicella mallensis</name>
    <dbReference type="NCBI Taxonomy" id="940614"/>
    <lineage>
        <taxon>Bacteria</taxon>
        <taxon>Pseudomonadati</taxon>
        <taxon>Acidobacteriota</taxon>
        <taxon>Terriglobia</taxon>
        <taxon>Terriglobales</taxon>
        <taxon>Acidobacteriaceae</taxon>
        <taxon>Granulicella</taxon>
    </lineage>
</organism>
<dbReference type="RefSeq" id="WP_184259037.1">
    <property type="nucleotide sequence ID" value="NZ_JACHIO010000021.1"/>
</dbReference>
<dbReference type="GO" id="GO:0016763">
    <property type="term" value="F:pentosyltransferase activity"/>
    <property type="evidence" value="ECO:0007669"/>
    <property type="project" value="TreeGrafter"/>
</dbReference>
<dbReference type="AlphaFoldDB" id="A0A7W8EBK8"/>
<dbReference type="GO" id="GO:0006493">
    <property type="term" value="P:protein O-linked glycosylation"/>
    <property type="evidence" value="ECO:0007669"/>
    <property type="project" value="InterPro"/>
</dbReference>
<keyword evidence="4 10" id="KW-0808">Transferase</keyword>
<dbReference type="GO" id="GO:0009103">
    <property type="term" value="P:lipopolysaccharide biosynthetic process"/>
    <property type="evidence" value="ECO:0007669"/>
    <property type="project" value="UniProtKB-ARBA"/>
</dbReference>
<keyword evidence="7 8" id="KW-0472">Membrane</keyword>
<keyword evidence="2" id="KW-1003">Cell membrane</keyword>
<dbReference type="PANTHER" id="PTHR33908">
    <property type="entry name" value="MANNOSYLTRANSFERASE YKCB-RELATED"/>
    <property type="match status" value="1"/>
</dbReference>
<feature type="transmembrane region" description="Helical" evidence="8">
    <location>
        <begin position="415"/>
        <end position="434"/>
    </location>
</feature>
<proteinExistence type="predicted"/>
<keyword evidence="6 8" id="KW-1133">Transmembrane helix</keyword>
<sequence>MNRLKMPVWSLAGGLILLQMILVAIIVHGESLTFDEGDHIFAGYMMWHSGDYGLNPEHPPLVKLVATLPLLQEKLWVPPLQQRMFKTEAYRDGRDFLERNDGPKHRLLFRMRRAAGVFAVGLSVMVFLMGSTFFGESAGLLALLLVVFEPNVLANSDLVTTDMGVACFFLATIYCFYRYARQPSVIRLLLTGLAAGLTLSAKHSGILLAPMLLGLMLVEVACAEPGRRKRTAGTLLGGFAAIVVLAVVVLWAFYGFRYAARPAGLAMNPTLSEYAAPLKGMNSWMIGHLAHWRLLPESYLLGMTDIHYAAQQYPIFLLGHDYPHGVWWYFPVALSIKTTLGLIGLVVLAGIALISRRLSQGRELAYLVVPGAIYLGVAILSGMNIGTRHVLFLYPLAALLAAAGLTALARQNRRWIWIGGGLVACHVVSALAVFPAEMAYANEAWGGTANTHKYLSDSSVDWAQQLPHVKQWVDAHPGEECWFAYSAYPDLRPQAYGIPCHPLPTAHTGGEILPVDVPETIHGNLLLSADDLEACDWPSDQLNIFERFRRMPMAEQIDHSVFVYHGDFDVHEAAALGAVQKSQILLRKKRPAEALVAAEKAVALQPQNVLTQTALGDAQTALGDKNSAQAAYALALAAAHRLEADAQPLFVPDLEQKLHP</sequence>
<evidence type="ECO:0000256" key="8">
    <source>
        <dbReference type="SAM" id="Phobius"/>
    </source>
</evidence>
<comment type="caution">
    <text evidence="10">The sequence shown here is derived from an EMBL/GenBank/DDBJ whole genome shotgun (WGS) entry which is preliminary data.</text>
</comment>
<evidence type="ECO:0000256" key="2">
    <source>
        <dbReference type="ARBA" id="ARBA00022475"/>
    </source>
</evidence>
<dbReference type="EMBL" id="JACHIO010000021">
    <property type="protein sequence ID" value="MBB5065927.1"/>
    <property type="molecule type" value="Genomic_DNA"/>
</dbReference>
<dbReference type="InterPro" id="IPR003342">
    <property type="entry name" value="ArnT-like_N"/>
</dbReference>
<dbReference type="Gene3D" id="1.25.40.10">
    <property type="entry name" value="Tetratricopeptide repeat domain"/>
    <property type="match status" value="1"/>
</dbReference>
<feature type="transmembrane region" description="Helical" evidence="8">
    <location>
        <begin position="158"/>
        <end position="177"/>
    </location>
</feature>
<keyword evidence="3" id="KW-0328">Glycosyltransferase</keyword>
<dbReference type="PANTHER" id="PTHR33908:SF11">
    <property type="entry name" value="MEMBRANE PROTEIN"/>
    <property type="match status" value="1"/>
</dbReference>
<dbReference type="Proteomes" id="UP000584867">
    <property type="component" value="Unassembled WGS sequence"/>
</dbReference>
<feature type="transmembrane region" description="Helical" evidence="8">
    <location>
        <begin position="184"/>
        <end position="201"/>
    </location>
</feature>
<evidence type="ECO:0000256" key="4">
    <source>
        <dbReference type="ARBA" id="ARBA00022679"/>
    </source>
</evidence>
<keyword evidence="5 8" id="KW-0812">Transmembrane</keyword>
<evidence type="ECO:0000313" key="11">
    <source>
        <dbReference type="Proteomes" id="UP000584867"/>
    </source>
</evidence>
<dbReference type="Pfam" id="PF02366">
    <property type="entry name" value="PMT"/>
    <property type="match status" value="1"/>
</dbReference>
<feature type="transmembrane region" description="Helical" evidence="8">
    <location>
        <begin position="235"/>
        <end position="254"/>
    </location>
</feature>
<reference evidence="10 11" key="1">
    <citation type="submission" date="2020-08" db="EMBL/GenBank/DDBJ databases">
        <title>Genomic Encyclopedia of Type Strains, Phase IV (KMG-V): Genome sequencing to study the core and pangenomes of soil and plant-associated prokaryotes.</title>
        <authorList>
            <person name="Whitman W."/>
        </authorList>
    </citation>
    <scope>NUCLEOTIDE SEQUENCE [LARGE SCALE GENOMIC DNA]</scope>
    <source>
        <strain evidence="10 11">X5P3</strain>
    </source>
</reference>
<evidence type="ECO:0000256" key="5">
    <source>
        <dbReference type="ARBA" id="ARBA00022692"/>
    </source>
</evidence>
<dbReference type="InterPro" id="IPR011990">
    <property type="entry name" value="TPR-like_helical_dom_sf"/>
</dbReference>
<dbReference type="GO" id="GO:0000030">
    <property type="term" value="F:mannosyltransferase activity"/>
    <property type="evidence" value="ECO:0007669"/>
    <property type="project" value="InterPro"/>
</dbReference>
<evidence type="ECO:0000256" key="6">
    <source>
        <dbReference type="ARBA" id="ARBA00022989"/>
    </source>
</evidence>
<dbReference type="GO" id="GO:0005886">
    <property type="term" value="C:plasma membrane"/>
    <property type="evidence" value="ECO:0007669"/>
    <property type="project" value="UniProtKB-SubCell"/>
</dbReference>
<evidence type="ECO:0000256" key="7">
    <source>
        <dbReference type="ARBA" id="ARBA00023136"/>
    </source>
</evidence>
<dbReference type="SUPFAM" id="SSF48452">
    <property type="entry name" value="TPR-like"/>
    <property type="match status" value="1"/>
</dbReference>
<evidence type="ECO:0000256" key="3">
    <source>
        <dbReference type="ARBA" id="ARBA00022676"/>
    </source>
</evidence>
<name>A0A7W8EBK8_9BACT</name>
<feature type="transmembrane region" description="Helical" evidence="8">
    <location>
        <begin position="207"/>
        <end position="223"/>
    </location>
</feature>
<feature type="transmembrane region" description="Helical" evidence="8">
    <location>
        <begin position="326"/>
        <end position="352"/>
    </location>
</feature>
<feature type="transmembrane region" description="Helical" evidence="8">
    <location>
        <begin position="114"/>
        <end position="146"/>
    </location>
</feature>
<feature type="transmembrane region" description="Helical" evidence="8">
    <location>
        <begin position="364"/>
        <end position="385"/>
    </location>
</feature>
<feature type="transmembrane region" description="Helical" evidence="8">
    <location>
        <begin position="391"/>
        <end position="408"/>
    </location>
</feature>
<protein>
    <submittedName>
        <fullName evidence="10">4-amino-4-deoxy-L-arabinose transferase-like glycosyltransferase</fullName>
    </submittedName>
</protein>
<feature type="transmembrane region" description="Helical" evidence="8">
    <location>
        <begin position="6"/>
        <end position="27"/>
    </location>
</feature>
<comment type="subcellular location">
    <subcellularLocation>
        <location evidence="1">Cell membrane</location>
        <topology evidence="1">Multi-pass membrane protein</topology>
    </subcellularLocation>
</comment>
<accession>A0A7W8EBK8</accession>
<evidence type="ECO:0000256" key="1">
    <source>
        <dbReference type="ARBA" id="ARBA00004651"/>
    </source>
</evidence>